<dbReference type="Proteomes" id="UP001341281">
    <property type="component" value="Chromosome 06"/>
</dbReference>
<dbReference type="AlphaFoldDB" id="A0AAQ3TY01"/>
<protein>
    <submittedName>
        <fullName evidence="1">Uncharacterized protein</fullName>
    </submittedName>
</protein>
<organism evidence="1 2">
    <name type="scientific">Paspalum notatum var. saurae</name>
    <dbReference type="NCBI Taxonomy" id="547442"/>
    <lineage>
        <taxon>Eukaryota</taxon>
        <taxon>Viridiplantae</taxon>
        <taxon>Streptophyta</taxon>
        <taxon>Embryophyta</taxon>
        <taxon>Tracheophyta</taxon>
        <taxon>Spermatophyta</taxon>
        <taxon>Magnoliopsida</taxon>
        <taxon>Liliopsida</taxon>
        <taxon>Poales</taxon>
        <taxon>Poaceae</taxon>
        <taxon>PACMAD clade</taxon>
        <taxon>Panicoideae</taxon>
        <taxon>Andropogonodae</taxon>
        <taxon>Paspaleae</taxon>
        <taxon>Paspalinae</taxon>
        <taxon>Paspalum</taxon>
    </lineage>
</organism>
<gene>
    <name evidence="1" type="ORF">U9M48_029021</name>
</gene>
<accession>A0AAQ3TY01</accession>
<evidence type="ECO:0000313" key="1">
    <source>
        <dbReference type="EMBL" id="WVZ81668.1"/>
    </source>
</evidence>
<reference evidence="1 2" key="1">
    <citation type="submission" date="2024-02" db="EMBL/GenBank/DDBJ databases">
        <title>High-quality chromosome-scale genome assembly of Pensacola bahiagrass (Paspalum notatum Flugge var. saurae).</title>
        <authorList>
            <person name="Vega J.M."/>
            <person name="Podio M."/>
            <person name="Orjuela J."/>
            <person name="Siena L.A."/>
            <person name="Pessino S.C."/>
            <person name="Combes M.C."/>
            <person name="Mariac C."/>
            <person name="Albertini E."/>
            <person name="Pupilli F."/>
            <person name="Ortiz J.P.A."/>
            <person name="Leblanc O."/>
        </authorList>
    </citation>
    <scope>NUCLEOTIDE SEQUENCE [LARGE SCALE GENOMIC DNA]</scope>
    <source>
        <strain evidence="1">R1</strain>
        <tissue evidence="1">Leaf</tissue>
    </source>
</reference>
<dbReference type="EMBL" id="CP144750">
    <property type="protein sequence ID" value="WVZ81668.1"/>
    <property type="molecule type" value="Genomic_DNA"/>
</dbReference>
<evidence type="ECO:0000313" key="2">
    <source>
        <dbReference type="Proteomes" id="UP001341281"/>
    </source>
</evidence>
<keyword evidence="2" id="KW-1185">Reference proteome</keyword>
<feature type="non-terminal residue" evidence="1">
    <location>
        <position position="1"/>
    </location>
</feature>
<sequence>GSHDWPLKLKDESDKFAAGQTKSEKEAIRQKAFKMAKEKYILTFHPKRQNNIVYSAYFPAPLSL</sequence>
<name>A0AAQ3TY01_PASNO</name>
<proteinExistence type="predicted"/>